<dbReference type="AlphaFoldDB" id="S3HF32"/>
<organism evidence="1 2">
    <name type="scientific">Rhizobium grahamii CCGE 502</name>
    <dbReference type="NCBI Taxonomy" id="990285"/>
    <lineage>
        <taxon>Bacteria</taxon>
        <taxon>Pseudomonadati</taxon>
        <taxon>Pseudomonadota</taxon>
        <taxon>Alphaproteobacteria</taxon>
        <taxon>Hyphomicrobiales</taxon>
        <taxon>Rhizobiaceae</taxon>
        <taxon>Rhizobium/Agrobacterium group</taxon>
        <taxon>Rhizobium</taxon>
    </lineage>
</organism>
<dbReference type="HOGENOM" id="CLU_2755077_0_0_5"/>
<accession>S3HF32</accession>
<protein>
    <submittedName>
        <fullName evidence="1">Transmembrane anti-sigma factor</fullName>
    </submittedName>
</protein>
<evidence type="ECO:0000313" key="2">
    <source>
        <dbReference type="Proteomes" id="UP000014411"/>
    </source>
</evidence>
<keyword evidence="2" id="KW-1185">Reference proteome</keyword>
<gene>
    <name evidence="1" type="ORF">RGCCGE502_15555</name>
</gene>
<comment type="caution">
    <text evidence="1">The sequence shown here is derived from an EMBL/GenBank/DDBJ whole genome shotgun (WGS) entry which is preliminary data.</text>
</comment>
<keyword evidence="1" id="KW-0812">Transmembrane</keyword>
<name>S3HF32_9HYPH</name>
<dbReference type="EMBL" id="AEYE02000015">
    <property type="protein sequence ID" value="EPE97472.1"/>
    <property type="molecule type" value="Genomic_DNA"/>
</dbReference>
<dbReference type="STRING" id="990285.RGCCGE502_15555"/>
<sequence>MSMPSDFSPPVTDLSKDGFPLVGGRVDYIGGRAVAALVFRRHGHVINLFIWPAVSSMQAANVLDGYNMAL</sequence>
<dbReference type="Proteomes" id="UP000014411">
    <property type="component" value="Unassembled WGS sequence"/>
</dbReference>
<dbReference type="eggNOG" id="COG5662">
    <property type="taxonomic scope" value="Bacteria"/>
</dbReference>
<proteinExistence type="predicted"/>
<keyword evidence="1" id="KW-0472">Membrane</keyword>
<reference evidence="1 2" key="1">
    <citation type="journal article" date="2012" name="J. Bacteriol.">
        <title>Genome sequence of Rhizobium grahamii CCGE502, a broad-host-range symbiont with low nodulation competitiveness in Phaseolus vulgaris.</title>
        <authorList>
            <person name="Althabegoiti M.J."/>
            <person name="Lozano L."/>
            <person name="Torres-Tejerizo G."/>
            <person name="Ormeno-Orrillo E."/>
            <person name="Rogel M.A."/>
            <person name="Gonzalez V."/>
            <person name="Martinez-Romero E."/>
        </authorList>
    </citation>
    <scope>NUCLEOTIDE SEQUENCE [LARGE SCALE GENOMIC DNA]</scope>
    <source>
        <strain evidence="1 2">CCGE 502</strain>
    </source>
</reference>
<evidence type="ECO:0000313" key="1">
    <source>
        <dbReference type="EMBL" id="EPE97472.1"/>
    </source>
</evidence>